<accession>A0A4S2D9E6</accession>
<dbReference type="InterPro" id="IPR036737">
    <property type="entry name" value="OmpA-like_sf"/>
</dbReference>
<feature type="domain" description="OmpA-like" evidence="2">
    <location>
        <begin position="310"/>
        <end position="426"/>
    </location>
</feature>
<dbReference type="PANTHER" id="PTHR30329:SF17">
    <property type="entry name" value="LIPOPROTEIN YFIB-RELATED"/>
    <property type="match status" value="1"/>
</dbReference>
<dbReference type="InterPro" id="IPR050330">
    <property type="entry name" value="Bact_OuterMem_StrucFunc"/>
</dbReference>
<organism evidence="3">
    <name type="scientific">Stenotrophomonas maltophilia</name>
    <name type="common">Pseudomonas maltophilia</name>
    <name type="synonym">Xanthomonas maltophilia</name>
    <dbReference type="NCBI Taxonomy" id="40324"/>
    <lineage>
        <taxon>Bacteria</taxon>
        <taxon>Pseudomonadati</taxon>
        <taxon>Pseudomonadota</taxon>
        <taxon>Gammaproteobacteria</taxon>
        <taxon>Lysobacterales</taxon>
        <taxon>Lysobacteraceae</taxon>
        <taxon>Stenotrophomonas</taxon>
        <taxon>Stenotrophomonas maltophilia group</taxon>
    </lineage>
</organism>
<comment type="caution">
    <text evidence="3">The sequence shown here is derived from an EMBL/GenBank/DDBJ whole genome shotgun (WGS) entry which is preliminary data.</text>
</comment>
<dbReference type="GO" id="GO:0016020">
    <property type="term" value="C:membrane"/>
    <property type="evidence" value="ECO:0007669"/>
    <property type="project" value="UniProtKB-UniRule"/>
</dbReference>
<keyword evidence="1" id="KW-0472">Membrane</keyword>
<protein>
    <recommendedName>
        <fullName evidence="2">OmpA-like domain-containing protein</fullName>
    </recommendedName>
</protein>
<dbReference type="SUPFAM" id="SSF103088">
    <property type="entry name" value="OmpA-like"/>
    <property type="match status" value="1"/>
</dbReference>
<dbReference type="EMBL" id="SRYW01000001">
    <property type="protein sequence ID" value="TGY37144.1"/>
    <property type="molecule type" value="Genomic_DNA"/>
</dbReference>
<proteinExistence type="predicted"/>
<evidence type="ECO:0000259" key="2">
    <source>
        <dbReference type="PROSITE" id="PS51123"/>
    </source>
</evidence>
<gene>
    <name evidence="3" type="ORF">E5352_00865</name>
</gene>
<dbReference type="InterPro" id="IPR045372">
    <property type="entry name" value="YidB"/>
</dbReference>
<dbReference type="PANTHER" id="PTHR30329">
    <property type="entry name" value="STATOR ELEMENT OF FLAGELLAR MOTOR COMPLEX"/>
    <property type="match status" value="1"/>
</dbReference>
<dbReference type="Gene3D" id="3.30.1330.60">
    <property type="entry name" value="OmpA-like domain"/>
    <property type="match status" value="1"/>
</dbReference>
<dbReference type="Pfam" id="PF00691">
    <property type="entry name" value="OmpA"/>
    <property type="match status" value="1"/>
</dbReference>
<reference evidence="3" key="1">
    <citation type="submission" date="2019-04" db="EMBL/GenBank/DDBJ databases">
        <title>Microbes associate with the intestines of laboratory mice.</title>
        <authorList>
            <person name="Navarre W."/>
            <person name="Wong E."/>
            <person name="Huang K."/>
            <person name="Tropini C."/>
            <person name="Ng K."/>
            <person name="Yu B."/>
        </authorList>
    </citation>
    <scope>NUCLEOTIDE SEQUENCE [LARGE SCALE GENOMIC DNA]</scope>
    <source>
        <strain evidence="3">NM62_B4-13</strain>
    </source>
</reference>
<dbReference type="RefSeq" id="WP_136003014.1">
    <property type="nucleotide sequence ID" value="NZ_SRYW01000001.1"/>
</dbReference>
<dbReference type="PROSITE" id="PS51123">
    <property type="entry name" value="OMPA_2"/>
    <property type="match status" value="1"/>
</dbReference>
<dbReference type="Gene3D" id="3.40.1520.20">
    <property type="match status" value="1"/>
</dbReference>
<dbReference type="InterPro" id="IPR027405">
    <property type="entry name" value="YidB-like"/>
</dbReference>
<dbReference type="AlphaFoldDB" id="A0A4S2D9E6"/>
<dbReference type="Gene3D" id="1.10.10.690">
    <property type="entry name" value="YidB-like"/>
    <property type="match status" value="1"/>
</dbReference>
<evidence type="ECO:0000256" key="1">
    <source>
        <dbReference type="PROSITE-ProRule" id="PRU00473"/>
    </source>
</evidence>
<dbReference type="SUPFAM" id="SSF140804">
    <property type="entry name" value="YidB-like"/>
    <property type="match status" value="1"/>
</dbReference>
<dbReference type="InterPro" id="IPR006665">
    <property type="entry name" value="OmpA-like"/>
</dbReference>
<name>A0A4S2D9E6_STEMA</name>
<sequence length="426" mass="45752">MSSLDRLIEDAASRLNLGYRARSVVTVLTAYIATREDGLAGLGDQFERAGVGALFHSWCRGDEQPIVASQLERAIGREDLARLARRAGFPPGIFAVIVAELLPPLVDLLTTTNGAPVALRARRLDAHAAGAAGQAVRGVAVRSILACLIGVSLILATSWLYLVTRAPPQDTSATRVAPVADARLSLVVDGDHVRVDGRLPRAADQRRVWNALVQRYGEDNVRGQLQVDGGTRPPRWQDRLIAHLPALLAPGLRLDLEGEHIRVDSRALTVQDRLGVTRVLRDHFGAFDVRGLWTPGIAALHALPPDATPDAVVVALNQTVVKFQPEATALTGDSLDTLHATAAALRQLPAGTRVEVGVHTDSHGDAAARRALSQQRAESLVLALHLLDVPMGMLDAMGHGADDPIADNRSEAGRAQNRRVVYRLLR</sequence>
<dbReference type="PRINTS" id="PR01023">
    <property type="entry name" value="NAFLGMOTY"/>
</dbReference>
<evidence type="ECO:0000313" key="3">
    <source>
        <dbReference type="EMBL" id="TGY37144.1"/>
    </source>
</evidence>
<dbReference type="Pfam" id="PF20159">
    <property type="entry name" value="YidB"/>
    <property type="match status" value="1"/>
</dbReference>
<dbReference type="CDD" id="cd07185">
    <property type="entry name" value="OmpA_C-like"/>
    <property type="match status" value="1"/>
</dbReference>
<dbReference type="Proteomes" id="UP000306631">
    <property type="component" value="Unassembled WGS sequence"/>
</dbReference>
<dbReference type="OrthoDB" id="9782229at2"/>